<feature type="signal peptide" evidence="2">
    <location>
        <begin position="1"/>
        <end position="25"/>
    </location>
</feature>
<sequence>MKHLYSFCTACLVMVCLLWNQPGIAQDQVQLPTHTPQSIRINSNIGGFYEYLPQGYSAAASQLYPLIVYLHGDGDRGLGTQADLAKLLTKALPKYIDDGLFPVSYTVNGQTFRFLVISPQYDQWPSPVDIGDVITYAKNHYKVDTNRIYLTGMSVGGGRTWEYAGSTLLAAQKLAAIVPVCGYSTATTSTTRNMANANLPIWATHNQGDPNVPVALTNNYVSMINGNSQPPTPLAQKSIFAANDHDAWTRTYNPSYKENNKNIYEWMLQFSREELSLPVTLSNYRILSSGKEAVTIGWSTMAEQQNQYFSIERSADGIHFTVIGKVAATNQANGSNYSFKDGQPARGNNFYRLSQTDLNGKTTYYTLLKTTIDVTAGSLVLFPNPATAAVTVGFQHPDKDRLTVKIINQQGMVVQLNQYNKETGYWQQSIPTGHLAAGQYFIQVKGSVFEGTQPLVIRK</sequence>
<dbReference type="Proteomes" id="UP000263900">
    <property type="component" value="Chromosome"/>
</dbReference>
<dbReference type="Gene3D" id="3.40.50.1820">
    <property type="entry name" value="alpha/beta hydrolase"/>
    <property type="match status" value="1"/>
</dbReference>
<dbReference type="RefSeq" id="WP_119051175.1">
    <property type="nucleotide sequence ID" value="NZ_CP032157.1"/>
</dbReference>
<dbReference type="PANTHER" id="PTHR43037:SF1">
    <property type="entry name" value="BLL1128 PROTEIN"/>
    <property type="match status" value="1"/>
</dbReference>
<dbReference type="AlphaFoldDB" id="A0A3B7MLD0"/>
<name>A0A3B7MLD0_9BACT</name>
<keyword evidence="1 2" id="KW-0732">Signal</keyword>
<dbReference type="Pfam" id="PF18962">
    <property type="entry name" value="Por_Secre_tail"/>
    <property type="match status" value="1"/>
</dbReference>
<evidence type="ECO:0000256" key="2">
    <source>
        <dbReference type="SAM" id="SignalP"/>
    </source>
</evidence>
<evidence type="ECO:0000313" key="5">
    <source>
        <dbReference type="Proteomes" id="UP000263900"/>
    </source>
</evidence>
<keyword evidence="5" id="KW-1185">Reference proteome</keyword>
<feature type="chain" id="PRO_5017601085" evidence="2">
    <location>
        <begin position="26"/>
        <end position="459"/>
    </location>
</feature>
<dbReference type="SUPFAM" id="SSF53474">
    <property type="entry name" value="alpha/beta-Hydrolases"/>
    <property type="match status" value="1"/>
</dbReference>
<dbReference type="OrthoDB" id="647817at2"/>
<dbReference type="PANTHER" id="PTHR43037">
    <property type="entry name" value="UNNAMED PRODUCT-RELATED"/>
    <property type="match status" value="1"/>
</dbReference>
<dbReference type="InterPro" id="IPR026444">
    <property type="entry name" value="Secre_tail"/>
</dbReference>
<dbReference type="EMBL" id="CP032157">
    <property type="protein sequence ID" value="AXY75294.1"/>
    <property type="molecule type" value="Genomic_DNA"/>
</dbReference>
<dbReference type="InterPro" id="IPR029058">
    <property type="entry name" value="AB_hydrolase_fold"/>
</dbReference>
<dbReference type="KEGG" id="pseg:D3H65_15455"/>
<accession>A0A3B7MLD0</accession>
<proteinExistence type="predicted"/>
<dbReference type="InterPro" id="IPR050955">
    <property type="entry name" value="Plant_Biomass_Hydrol_Est"/>
</dbReference>
<dbReference type="NCBIfam" id="TIGR04183">
    <property type="entry name" value="Por_Secre_tail"/>
    <property type="match status" value="1"/>
</dbReference>
<evidence type="ECO:0000259" key="3">
    <source>
        <dbReference type="Pfam" id="PF18962"/>
    </source>
</evidence>
<organism evidence="4 5">
    <name type="scientific">Paraflavitalea soli</name>
    <dbReference type="NCBI Taxonomy" id="2315862"/>
    <lineage>
        <taxon>Bacteria</taxon>
        <taxon>Pseudomonadati</taxon>
        <taxon>Bacteroidota</taxon>
        <taxon>Chitinophagia</taxon>
        <taxon>Chitinophagales</taxon>
        <taxon>Chitinophagaceae</taxon>
        <taxon>Paraflavitalea</taxon>
    </lineage>
</organism>
<protein>
    <submittedName>
        <fullName evidence="4">T9SS C-terminal target domain-containing protein</fullName>
    </submittedName>
</protein>
<feature type="domain" description="Secretion system C-terminal sorting" evidence="3">
    <location>
        <begin position="381"/>
        <end position="447"/>
    </location>
</feature>
<gene>
    <name evidence="4" type="ORF">D3H65_15455</name>
</gene>
<evidence type="ECO:0000313" key="4">
    <source>
        <dbReference type="EMBL" id="AXY75294.1"/>
    </source>
</evidence>
<evidence type="ECO:0000256" key="1">
    <source>
        <dbReference type="ARBA" id="ARBA00022729"/>
    </source>
</evidence>
<reference evidence="4 5" key="1">
    <citation type="submission" date="2018-09" db="EMBL/GenBank/DDBJ databases">
        <title>Genome sequencing of strain 6GH32-13.</title>
        <authorList>
            <person name="Weon H.-Y."/>
            <person name="Heo J."/>
            <person name="Kwon S.-W."/>
        </authorList>
    </citation>
    <scope>NUCLEOTIDE SEQUENCE [LARGE SCALE GENOMIC DNA]</scope>
    <source>
        <strain evidence="4 5">5GH32-13</strain>
    </source>
</reference>